<name>A0A6G1Q117_CHAAH</name>
<dbReference type="PANTHER" id="PTHR11188:SF135">
    <property type="entry name" value="ARRESTIN DOMAIN CONTAINING 3-LIKE-RELATED"/>
    <property type="match status" value="1"/>
</dbReference>
<sequence>MSPIKNICLTYEPLNEEGTFSEGDFLYGTVTFTLTKDTKVKTVLVKAKGEANVHWTEKSGNDERSYSARKRYFKVKENFVGESAQDSKETVSCQIKIPVDAIYTLYNCDIISVDYFLKVYLDISFAIDPVVLFPLVIVPPSLAASQADEAVGPYPAGAVGAPSYSDLPPPAFPVGPYPAPTGSGTYGYPAPGPNQHMDISGYKNQWAQQATPYGFSTTAFTAPSVQVPAPTVPPLFQQGEEPPSYMSLFPTSQDNLSSSESNYKS</sequence>
<dbReference type="Gene3D" id="2.60.40.640">
    <property type="match status" value="1"/>
</dbReference>
<dbReference type="InterPro" id="IPR011022">
    <property type="entry name" value="Arrestin_C-like"/>
</dbReference>
<feature type="domain" description="Arrestin C-terminal-like" evidence="2">
    <location>
        <begin position="5"/>
        <end position="140"/>
    </location>
</feature>
<evidence type="ECO:0000256" key="1">
    <source>
        <dbReference type="SAM" id="MobiDB-lite"/>
    </source>
</evidence>
<accession>A0A6G1Q117</accession>
<dbReference type="PANTHER" id="PTHR11188">
    <property type="entry name" value="ARRESTIN DOMAIN CONTAINING PROTEIN"/>
    <property type="match status" value="1"/>
</dbReference>
<dbReference type="SUPFAM" id="SSF81296">
    <property type="entry name" value="E set domains"/>
    <property type="match status" value="1"/>
</dbReference>
<dbReference type="AlphaFoldDB" id="A0A6G1Q117"/>
<dbReference type="Pfam" id="PF02752">
    <property type="entry name" value="Arrestin_C"/>
    <property type="match status" value="1"/>
</dbReference>
<feature type="region of interest" description="Disordered" evidence="1">
    <location>
        <begin position="231"/>
        <end position="265"/>
    </location>
</feature>
<dbReference type="SMART" id="SM01017">
    <property type="entry name" value="Arrestin_C"/>
    <property type="match status" value="1"/>
</dbReference>
<protein>
    <submittedName>
        <fullName evidence="3">Arrestin domain-containing protein 3</fullName>
    </submittedName>
</protein>
<feature type="compositionally biased region" description="Polar residues" evidence="1">
    <location>
        <begin position="249"/>
        <end position="265"/>
    </location>
</feature>
<dbReference type="InterPro" id="IPR050357">
    <property type="entry name" value="Arrestin_domain-protein"/>
</dbReference>
<proteinExistence type="predicted"/>
<dbReference type="InterPro" id="IPR014756">
    <property type="entry name" value="Ig_E-set"/>
</dbReference>
<reference evidence="4" key="2">
    <citation type="submission" date="2019-02" db="EMBL/GenBank/DDBJ databases">
        <title>Opniocepnalus argus Var Kimnra genome.</title>
        <authorList>
            <person name="Zhou C."/>
            <person name="Xiao S."/>
        </authorList>
    </citation>
    <scope>NUCLEOTIDE SEQUENCE [LARGE SCALE GENOMIC DNA]</scope>
</reference>
<keyword evidence="4" id="KW-1185">Reference proteome</keyword>
<reference evidence="3 4" key="1">
    <citation type="submission" date="2019-02" db="EMBL/GenBank/DDBJ databases">
        <title>Opniocepnalus argus genome.</title>
        <authorList>
            <person name="Zhou C."/>
            <person name="Xiao S."/>
        </authorList>
    </citation>
    <scope>NUCLEOTIDE SEQUENCE [LARGE SCALE GENOMIC DNA]</scope>
    <source>
        <strain evidence="3">OARG1902GOOAL</strain>
        <tissue evidence="3">Muscle</tissue>
    </source>
</reference>
<dbReference type="GO" id="GO:0005886">
    <property type="term" value="C:plasma membrane"/>
    <property type="evidence" value="ECO:0007669"/>
    <property type="project" value="TreeGrafter"/>
</dbReference>
<evidence type="ECO:0000313" key="4">
    <source>
        <dbReference type="Proteomes" id="UP000503349"/>
    </source>
</evidence>
<dbReference type="GO" id="GO:0007399">
    <property type="term" value="P:nervous system development"/>
    <property type="evidence" value="ECO:0007669"/>
    <property type="project" value="UniProtKB-ARBA"/>
</dbReference>
<dbReference type="GO" id="GO:0005737">
    <property type="term" value="C:cytoplasm"/>
    <property type="evidence" value="ECO:0007669"/>
    <property type="project" value="TreeGrafter"/>
</dbReference>
<dbReference type="Proteomes" id="UP000503349">
    <property type="component" value="Chromosome 11"/>
</dbReference>
<gene>
    <name evidence="3" type="ORF">EXN66_Car011582</name>
</gene>
<dbReference type="InterPro" id="IPR014752">
    <property type="entry name" value="Arrestin-like_C"/>
</dbReference>
<dbReference type="EMBL" id="CM015722">
    <property type="protein sequence ID" value="KAF3695906.1"/>
    <property type="molecule type" value="Genomic_DNA"/>
</dbReference>
<dbReference type="GO" id="GO:0015031">
    <property type="term" value="P:protein transport"/>
    <property type="evidence" value="ECO:0007669"/>
    <property type="project" value="TreeGrafter"/>
</dbReference>
<evidence type="ECO:0000259" key="2">
    <source>
        <dbReference type="SMART" id="SM01017"/>
    </source>
</evidence>
<evidence type="ECO:0000313" key="3">
    <source>
        <dbReference type="EMBL" id="KAF3695906.1"/>
    </source>
</evidence>
<organism evidence="3 4">
    <name type="scientific">Channa argus</name>
    <name type="common">Northern snakehead</name>
    <name type="synonym">Ophicephalus argus</name>
    <dbReference type="NCBI Taxonomy" id="215402"/>
    <lineage>
        <taxon>Eukaryota</taxon>
        <taxon>Metazoa</taxon>
        <taxon>Chordata</taxon>
        <taxon>Craniata</taxon>
        <taxon>Vertebrata</taxon>
        <taxon>Euteleostomi</taxon>
        <taxon>Actinopterygii</taxon>
        <taxon>Neopterygii</taxon>
        <taxon>Teleostei</taxon>
        <taxon>Neoteleostei</taxon>
        <taxon>Acanthomorphata</taxon>
        <taxon>Anabantaria</taxon>
        <taxon>Anabantiformes</taxon>
        <taxon>Channoidei</taxon>
        <taxon>Channidae</taxon>
        <taxon>Channa</taxon>
    </lineage>
</organism>